<sequence>MAKKFLFENSFDDPLPPAKAKAAPVIAKPEPEPEPEPVPAAPTFSEEELAAATAEARRHGEQEGHRRGLAEGQKRLEAQIAAALSAISNQLDAAVRAATEAPVETTTAAVELAMAIIRKLHPALAAKRGLDEIEAVLAGCLEQLKNEPRLVAYVPAALLDSMNERVAQVAASRGFDGRIVLIGDENLGGSDCRIEWADGGLERDCNRIRQDIEAALERCLMAGEASSSSDQTLV</sequence>
<evidence type="ECO:0000313" key="4">
    <source>
        <dbReference type="EMBL" id="MDY0882638.1"/>
    </source>
</evidence>
<accession>A0ABU5E8U6</accession>
<evidence type="ECO:0000256" key="3">
    <source>
        <dbReference type="SAM" id="MobiDB-lite"/>
    </source>
</evidence>
<keyword evidence="2" id="KW-0653">Protein transport</keyword>
<reference evidence="4 5" key="1">
    <citation type="journal article" date="2016" name="Antonie Van Leeuwenhoek">
        <title>Dongia soli sp. nov., isolated from soil from Dokdo, Korea.</title>
        <authorList>
            <person name="Kim D.U."/>
            <person name="Lee H."/>
            <person name="Kim H."/>
            <person name="Kim S.G."/>
            <person name="Ka J.O."/>
        </authorList>
    </citation>
    <scope>NUCLEOTIDE SEQUENCE [LARGE SCALE GENOMIC DNA]</scope>
    <source>
        <strain evidence="4 5">D78</strain>
    </source>
</reference>
<comment type="caution">
    <text evidence="4">The sequence shown here is derived from an EMBL/GenBank/DDBJ whole genome shotgun (WGS) entry which is preliminary data.</text>
</comment>
<feature type="region of interest" description="Disordered" evidence="3">
    <location>
        <begin position="1"/>
        <end position="68"/>
    </location>
</feature>
<keyword evidence="1" id="KW-0813">Transport</keyword>
<protein>
    <submittedName>
        <fullName evidence="4">FliH/SctL family protein</fullName>
    </submittedName>
</protein>
<dbReference type="RefSeq" id="WP_320507708.1">
    <property type="nucleotide sequence ID" value="NZ_JAXCLW010000002.1"/>
</dbReference>
<keyword evidence="5" id="KW-1185">Reference proteome</keyword>
<feature type="compositionally biased region" description="Low complexity" evidence="3">
    <location>
        <begin position="18"/>
        <end position="28"/>
    </location>
</feature>
<evidence type="ECO:0000256" key="1">
    <source>
        <dbReference type="ARBA" id="ARBA00022448"/>
    </source>
</evidence>
<dbReference type="PANTHER" id="PTHR34982:SF1">
    <property type="entry name" value="FLAGELLAR ASSEMBLY PROTEIN FLIH"/>
    <property type="match status" value="1"/>
</dbReference>
<dbReference type="EMBL" id="JAXCLW010000002">
    <property type="protein sequence ID" value="MDY0882638.1"/>
    <property type="molecule type" value="Genomic_DNA"/>
</dbReference>
<feature type="compositionally biased region" description="Basic and acidic residues" evidence="3">
    <location>
        <begin position="55"/>
        <end position="68"/>
    </location>
</feature>
<organism evidence="4 5">
    <name type="scientific">Dongia soli</name>
    <dbReference type="NCBI Taxonomy" id="600628"/>
    <lineage>
        <taxon>Bacteria</taxon>
        <taxon>Pseudomonadati</taxon>
        <taxon>Pseudomonadota</taxon>
        <taxon>Alphaproteobacteria</taxon>
        <taxon>Rhodospirillales</taxon>
        <taxon>Dongiaceae</taxon>
        <taxon>Dongia</taxon>
    </lineage>
</organism>
<dbReference type="Proteomes" id="UP001279642">
    <property type="component" value="Unassembled WGS sequence"/>
</dbReference>
<gene>
    <name evidence="4" type="ORF">SMD27_07280</name>
</gene>
<dbReference type="InterPro" id="IPR051472">
    <property type="entry name" value="T3SS_Stator/FliH"/>
</dbReference>
<proteinExistence type="predicted"/>
<evidence type="ECO:0000256" key="2">
    <source>
        <dbReference type="ARBA" id="ARBA00022927"/>
    </source>
</evidence>
<evidence type="ECO:0000313" key="5">
    <source>
        <dbReference type="Proteomes" id="UP001279642"/>
    </source>
</evidence>
<name>A0ABU5E8U6_9PROT</name>
<dbReference type="PANTHER" id="PTHR34982">
    <property type="entry name" value="YOP PROTEINS TRANSLOCATION PROTEIN L"/>
    <property type="match status" value="1"/>
</dbReference>